<organism evidence="3 4">
    <name type="scientific">Canavalia gladiata</name>
    <name type="common">Sword bean</name>
    <name type="synonym">Dolichos gladiatus</name>
    <dbReference type="NCBI Taxonomy" id="3824"/>
    <lineage>
        <taxon>Eukaryota</taxon>
        <taxon>Viridiplantae</taxon>
        <taxon>Streptophyta</taxon>
        <taxon>Embryophyta</taxon>
        <taxon>Tracheophyta</taxon>
        <taxon>Spermatophyta</taxon>
        <taxon>Magnoliopsida</taxon>
        <taxon>eudicotyledons</taxon>
        <taxon>Gunneridae</taxon>
        <taxon>Pentapetalae</taxon>
        <taxon>rosids</taxon>
        <taxon>fabids</taxon>
        <taxon>Fabales</taxon>
        <taxon>Fabaceae</taxon>
        <taxon>Papilionoideae</taxon>
        <taxon>50 kb inversion clade</taxon>
        <taxon>NPAAA clade</taxon>
        <taxon>indigoferoid/millettioid clade</taxon>
        <taxon>Phaseoleae</taxon>
        <taxon>Canavalia</taxon>
    </lineage>
</organism>
<gene>
    <name evidence="3" type="ORF">VNO77_00263</name>
</gene>
<comment type="similarity">
    <text evidence="1">Belongs to the ABI family.</text>
</comment>
<dbReference type="Gene3D" id="6.10.140.1620">
    <property type="match status" value="1"/>
</dbReference>
<comment type="function">
    <text evidence="2">Involved in regulation of actin and microtubule organization. Part of a WAVE complex that activates the Arp2/3 complex.</text>
</comment>
<comment type="caution">
    <text evidence="3">The sequence shown here is derived from an EMBL/GenBank/DDBJ whole genome shotgun (WGS) entry which is preliminary data.</text>
</comment>
<evidence type="ECO:0000256" key="1">
    <source>
        <dbReference type="ARBA" id="ARBA00010020"/>
    </source>
</evidence>
<accession>A0AAN9MPQ8</accession>
<dbReference type="AlphaFoldDB" id="A0AAN9MPQ8"/>
<reference evidence="3 4" key="1">
    <citation type="submission" date="2024-01" db="EMBL/GenBank/DDBJ databases">
        <title>The genomes of 5 underutilized Papilionoideae crops provide insights into root nodulation and disease resistanc.</title>
        <authorList>
            <person name="Jiang F."/>
        </authorList>
    </citation>
    <scope>NUCLEOTIDE SEQUENCE [LARGE SCALE GENOMIC DNA]</scope>
    <source>
        <strain evidence="3">LVBAO_FW01</strain>
        <tissue evidence="3">Leaves</tissue>
    </source>
</reference>
<protein>
    <recommendedName>
        <fullName evidence="5">Protein ABIL5</fullName>
    </recommendedName>
</protein>
<evidence type="ECO:0000313" key="4">
    <source>
        <dbReference type="Proteomes" id="UP001367508"/>
    </source>
</evidence>
<keyword evidence="4" id="KW-1185">Reference proteome</keyword>
<dbReference type="InterPro" id="IPR028457">
    <property type="entry name" value="ABI"/>
</dbReference>
<proteinExistence type="inferred from homology"/>
<evidence type="ECO:0000256" key="2">
    <source>
        <dbReference type="ARBA" id="ARBA00025223"/>
    </source>
</evidence>
<dbReference type="PANTHER" id="PTHR10460:SF11">
    <property type="entry name" value="PROTEIN ABIL5-RELATED"/>
    <property type="match status" value="1"/>
</dbReference>
<dbReference type="Proteomes" id="UP001367508">
    <property type="component" value="Unassembled WGS sequence"/>
</dbReference>
<name>A0AAN9MPQ8_CANGL</name>
<dbReference type="PANTHER" id="PTHR10460">
    <property type="entry name" value="ABL INTERACTOR FAMILY MEMBER"/>
    <property type="match status" value="1"/>
</dbReference>
<evidence type="ECO:0008006" key="5">
    <source>
        <dbReference type="Google" id="ProtNLM"/>
    </source>
</evidence>
<dbReference type="EMBL" id="JAYMYQ010000001">
    <property type="protein sequence ID" value="KAK7358336.1"/>
    <property type="molecule type" value="Genomic_DNA"/>
</dbReference>
<evidence type="ECO:0000313" key="3">
    <source>
        <dbReference type="EMBL" id="KAK7358336.1"/>
    </source>
</evidence>
<sequence length="255" mass="29616">MMELDFKSSLHEKQKADAEVEESMRFDKSLQELRELRSQLHQAADYCETTFSKTQDKSVVVENTKEYICRTMVTVVDHLGNVSANLDGLISQTNAFSETELRIQCLQQRLLTCEQYACKCNLAKMQWSDNLHRFHSRYLSPTPPLERSNSKKVIRDSESQVHLNIEDNHVQGIHEDLPLFMHTHQPQVQNLKPTTATLNKHNNLAMGLPVRDNLSFLTKAPPTFHFQNTKKVGRHRRSLYGSDILWLIRRSKRTQ</sequence>